<reference evidence="5 6" key="1">
    <citation type="submission" date="2018-06" db="EMBL/GenBank/DDBJ databases">
        <authorList>
            <consortium name="Pathogen Informatics"/>
            <person name="Doyle S."/>
        </authorList>
    </citation>
    <scope>NUCLEOTIDE SEQUENCE [LARGE SCALE GENOMIC DNA]</scope>
    <source>
        <strain evidence="5 6">NCTC11801</strain>
    </source>
</reference>
<dbReference type="AlphaFoldDB" id="A0A2U9L9H6"/>
<dbReference type="OMA" id="ESKCVVH"/>
<dbReference type="InterPro" id="IPR050109">
    <property type="entry name" value="HTH-type_TetR-like_transc_reg"/>
</dbReference>
<evidence type="ECO:0000256" key="2">
    <source>
        <dbReference type="PROSITE-ProRule" id="PRU00335"/>
    </source>
</evidence>
<dbReference type="PANTHER" id="PTHR30055:SF119">
    <property type="entry name" value="NALC"/>
    <property type="match status" value="1"/>
</dbReference>
<accession>A0A2U9L9H6</accession>
<dbReference type="PROSITE" id="PS50977">
    <property type="entry name" value="HTH_TETR_2"/>
    <property type="match status" value="1"/>
</dbReference>
<feature type="DNA-binding region" description="H-T-H motif" evidence="2">
    <location>
        <begin position="36"/>
        <end position="55"/>
    </location>
</feature>
<evidence type="ECO:0000256" key="1">
    <source>
        <dbReference type="ARBA" id="ARBA00023125"/>
    </source>
</evidence>
<dbReference type="Proteomes" id="UP001162044">
    <property type="component" value="Unassembled WGS sequence"/>
</dbReference>
<dbReference type="GeneID" id="93673428"/>
<dbReference type="InterPro" id="IPR001647">
    <property type="entry name" value="HTH_TetR"/>
</dbReference>
<dbReference type="SUPFAM" id="SSF46689">
    <property type="entry name" value="Homeodomain-like"/>
    <property type="match status" value="1"/>
</dbReference>
<keyword evidence="1 2" id="KW-0238">DNA-binding</keyword>
<dbReference type="Proteomes" id="UP000254208">
    <property type="component" value="Unassembled WGS sequence"/>
</dbReference>
<dbReference type="GO" id="GO:0003700">
    <property type="term" value="F:DNA-binding transcription factor activity"/>
    <property type="evidence" value="ECO:0007669"/>
    <property type="project" value="TreeGrafter"/>
</dbReference>
<protein>
    <submittedName>
        <fullName evidence="5">Rut operon repressor</fullName>
    </submittedName>
    <submittedName>
        <fullName evidence="4">TetR/AcrR family transcriptional regulator</fullName>
    </submittedName>
</protein>
<dbReference type="Pfam" id="PF14246">
    <property type="entry name" value="TetR_C_7"/>
    <property type="match status" value="1"/>
</dbReference>
<dbReference type="InterPro" id="IPR039536">
    <property type="entry name" value="TetR_C_Proteobacteria"/>
</dbReference>
<dbReference type="PRINTS" id="PR00455">
    <property type="entry name" value="HTHTETR"/>
</dbReference>
<evidence type="ECO:0000313" key="6">
    <source>
        <dbReference type="Proteomes" id="UP000254208"/>
    </source>
</evidence>
<reference evidence="4" key="3">
    <citation type="submission" date="2023-10" db="EMBL/GenBank/DDBJ databases">
        <title>Analysis of Resistance Genes of Carbapenem-resistant Providencia rettgeri.</title>
        <authorList>
            <person name="Liu M."/>
        </authorList>
    </citation>
    <scope>NUCLEOTIDE SEQUENCE</scope>
    <source>
        <strain evidence="4">QITACRE101</strain>
    </source>
</reference>
<dbReference type="OrthoDB" id="5293556at2"/>
<dbReference type="Pfam" id="PF00440">
    <property type="entry name" value="TetR_N"/>
    <property type="match status" value="1"/>
</dbReference>
<dbReference type="EMBL" id="UGTZ01000001">
    <property type="protein sequence ID" value="SUC31626.1"/>
    <property type="molecule type" value="Genomic_DNA"/>
</dbReference>
<dbReference type="EMBL" id="JARVQW010000001">
    <property type="protein sequence ID" value="MDH2304185.1"/>
    <property type="molecule type" value="Genomic_DNA"/>
</dbReference>
<dbReference type="GO" id="GO:0000976">
    <property type="term" value="F:transcription cis-regulatory region binding"/>
    <property type="evidence" value="ECO:0007669"/>
    <property type="project" value="TreeGrafter"/>
</dbReference>
<evidence type="ECO:0000259" key="3">
    <source>
        <dbReference type="PROSITE" id="PS50977"/>
    </source>
</evidence>
<feature type="domain" description="HTH tetR-type" evidence="3">
    <location>
        <begin position="13"/>
        <end position="73"/>
    </location>
</feature>
<dbReference type="InterPro" id="IPR009057">
    <property type="entry name" value="Homeodomain-like_sf"/>
</dbReference>
<sequence>MSSTLTAKTPKGRRRHQALITAATEIFLQYGFEGATLDMIIERAGGSRTTLYKNFGDKEGLFAAVIASMIDDIFQEPNEKTPSLNTIESILSFYGSRFLLNVLKPESIGLYRLILGEYNRFPEITHAFFEQGPVKSYRLLTQKLALLPDVKVNETTLLSISSRYLEMLKADVFITTFCVADFKPSDEFIQQQIAMSVDIIASYIRKISKTTID</sequence>
<reference evidence="4" key="2">
    <citation type="submission" date="2023-04" db="EMBL/GenBank/DDBJ databases">
        <authorList>
            <person name="Li W."/>
        </authorList>
    </citation>
    <scope>NUCLEOTIDE SEQUENCE</scope>
    <source>
        <strain evidence="4">QITACRE101</strain>
    </source>
</reference>
<proteinExistence type="predicted"/>
<evidence type="ECO:0000313" key="5">
    <source>
        <dbReference type="EMBL" id="SUC31626.1"/>
    </source>
</evidence>
<gene>
    <name evidence="5" type="primary">rutR</name>
    <name evidence="5" type="ORF">NCTC11801_02578</name>
    <name evidence="4" type="ORF">QDQ51_01975</name>
</gene>
<dbReference type="Gene3D" id="1.10.10.60">
    <property type="entry name" value="Homeodomain-like"/>
    <property type="match status" value="1"/>
</dbReference>
<evidence type="ECO:0000313" key="4">
    <source>
        <dbReference type="EMBL" id="MDH2304185.1"/>
    </source>
</evidence>
<dbReference type="RefSeq" id="WP_004910519.1">
    <property type="nucleotide sequence ID" value="NZ_ABEXOA020000104.1"/>
</dbReference>
<name>A0A2U9L9H6_PRORE</name>
<dbReference type="Gene3D" id="1.10.357.10">
    <property type="entry name" value="Tetracycline Repressor, domain 2"/>
    <property type="match status" value="1"/>
</dbReference>
<organism evidence="4 7">
    <name type="scientific">Providencia rettgeri</name>
    <dbReference type="NCBI Taxonomy" id="587"/>
    <lineage>
        <taxon>Bacteria</taxon>
        <taxon>Pseudomonadati</taxon>
        <taxon>Pseudomonadota</taxon>
        <taxon>Gammaproteobacteria</taxon>
        <taxon>Enterobacterales</taxon>
        <taxon>Morganellaceae</taxon>
        <taxon>Providencia</taxon>
    </lineage>
</organism>
<evidence type="ECO:0000313" key="7">
    <source>
        <dbReference type="Proteomes" id="UP001162044"/>
    </source>
</evidence>
<dbReference type="PANTHER" id="PTHR30055">
    <property type="entry name" value="HTH-TYPE TRANSCRIPTIONAL REGULATOR RUTR"/>
    <property type="match status" value="1"/>
</dbReference>